<reference evidence="3 4" key="1">
    <citation type="submission" date="2020-02" db="EMBL/GenBank/DDBJ databases">
        <title>Genome sequence of the type strain CCBAU10050 of Rhizobium daejeonense.</title>
        <authorList>
            <person name="Gao J."/>
            <person name="Sun J."/>
        </authorList>
    </citation>
    <scope>NUCLEOTIDE SEQUENCE [LARGE SCALE GENOMIC DNA]</scope>
    <source>
        <strain evidence="3 4">CCBAU10050</strain>
    </source>
</reference>
<feature type="signal peptide" evidence="2">
    <location>
        <begin position="1"/>
        <end position="21"/>
    </location>
</feature>
<gene>
    <name evidence="3" type="ORF">G6N76_03060</name>
</gene>
<dbReference type="EMBL" id="JAAKZH010000001">
    <property type="protein sequence ID" value="NGO62640.1"/>
    <property type="molecule type" value="Genomic_DNA"/>
</dbReference>
<dbReference type="AlphaFoldDB" id="A0A6M1S0P0"/>
<feature type="region of interest" description="Disordered" evidence="1">
    <location>
        <begin position="27"/>
        <end position="61"/>
    </location>
</feature>
<evidence type="ECO:0000256" key="2">
    <source>
        <dbReference type="SAM" id="SignalP"/>
    </source>
</evidence>
<proteinExistence type="predicted"/>
<feature type="chain" id="PRO_5027086723" description="Lipoprotein" evidence="2">
    <location>
        <begin position="22"/>
        <end position="273"/>
    </location>
</feature>
<accession>A0A6M1S0P0</accession>
<comment type="caution">
    <text evidence="3">The sequence shown here is derived from an EMBL/GenBank/DDBJ whole genome shotgun (WGS) entry which is preliminary data.</text>
</comment>
<feature type="compositionally biased region" description="Low complexity" evidence="1">
    <location>
        <begin position="44"/>
        <end position="61"/>
    </location>
</feature>
<evidence type="ECO:0000256" key="1">
    <source>
        <dbReference type="SAM" id="MobiDB-lite"/>
    </source>
</evidence>
<sequence>MKLPRKAMTGMMAAAMLTACSTSEVLTPPMEVGDGGQPVTDSNLSLASQSGGSYSSSTASYPVENSSISANSYTPGPQNTLEAQAAALQYGHNPVASAPLSGDAGSYPQAPSASYQQPQQPLQQQPMQQQSVAAQQPQSAAPANVAALPPAAAGTIRFLPIIGAPVQAVTPLSRQLGAEARARGLTIKPSSDPASEHILKGYFSAFGDGGNVTIVYVWDVLDASGGRLHRIQGQETLKSASKDPWEAVPASLMQQIATKTIAEYVNWRDSQRS</sequence>
<evidence type="ECO:0000313" key="4">
    <source>
        <dbReference type="Proteomes" id="UP000477849"/>
    </source>
</evidence>
<dbReference type="Proteomes" id="UP000477849">
    <property type="component" value="Unassembled WGS sequence"/>
</dbReference>
<dbReference type="RefSeq" id="WP_163900100.1">
    <property type="nucleotide sequence ID" value="NZ_CP048427.1"/>
</dbReference>
<keyword evidence="4" id="KW-1185">Reference proteome</keyword>
<protein>
    <recommendedName>
        <fullName evidence="5">Lipoprotein</fullName>
    </recommendedName>
</protein>
<organism evidence="3 4">
    <name type="scientific">Rhizobium daejeonense</name>
    <dbReference type="NCBI Taxonomy" id="240521"/>
    <lineage>
        <taxon>Bacteria</taxon>
        <taxon>Pseudomonadati</taxon>
        <taxon>Pseudomonadota</taxon>
        <taxon>Alphaproteobacteria</taxon>
        <taxon>Hyphomicrobiales</taxon>
        <taxon>Rhizobiaceae</taxon>
        <taxon>Rhizobium/Agrobacterium group</taxon>
        <taxon>Rhizobium</taxon>
    </lineage>
</organism>
<dbReference type="PROSITE" id="PS51257">
    <property type="entry name" value="PROKAR_LIPOPROTEIN"/>
    <property type="match status" value="1"/>
</dbReference>
<name>A0A6M1S0P0_9HYPH</name>
<feature type="region of interest" description="Disordered" evidence="1">
    <location>
        <begin position="97"/>
        <end position="138"/>
    </location>
</feature>
<feature type="compositionally biased region" description="Low complexity" evidence="1">
    <location>
        <begin position="106"/>
        <end position="138"/>
    </location>
</feature>
<keyword evidence="2" id="KW-0732">Signal</keyword>
<evidence type="ECO:0000313" key="3">
    <source>
        <dbReference type="EMBL" id="NGO62640.1"/>
    </source>
</evidence>
<evidence type="ECO:0008006" key="5">
    <source>
        <dbReference type="Google" id="ProtNLM"/>
    </source>
</evidence>